<evidence type="ECO:0000313" key="4">
    <source>
        <dbReference type="Proteomes" id="UP000324974"/>
    </source>
</evidence>
<protein>
    <recommendedName>
        <fullName evidence="5">Alpha-2-macroglobulin domain-containing protein</fullName>
    </recommendedName>
</protein>
<evidence type="ECO:0000256" key="2">
    <source>
        <dbReference type="SAM" id="SignalP"/>
    </source>
</evidence>
<evidence type="ECO:0000256" key="1">
    <source>
        <dbReference type="SAM" id="MobiDB-lite"/>
    </source>
</evidence>
<name>A0A5C1APG9_9BACT</name>
<proteinExistence type="predicted"/>
<feature type="region of interest" description="Disordered" evidence="1">
    <location>
        <begin position="1339"/>
        <end position="1412"/>
    </location>
</feature>
<sequence>MFRLSLGIAVMTAFAAGGFAADVPFAEDFALAKDRAAVLKQLIPGTEDYYYYHGLHYLNTEQFEKLEGLQKPWLERHGRTARFTELQTRFMLLTYERDPQKVLAYVRDRVGVTFDHRKEVLGVAPNLPTRLDPTRIARGTLLADSLRRWTDLNNFEDAALDWLASTELGWEKRRLLLQRLTRPDVPKLVDLIDADLKAQHSGGFGSLGIHAQLTLAQLDELLKARGDLLGNGALVNAYLVRLQPGADSDWKRDRKLAKAYLDRLEAFVAKLPPAFNSLKAHTLYHRLVFDRATGEFDKDRFVAYLKLPRRQPYMAAARLESEAAKSYPVDLNADFSGLSLLPPVMSDEDLVRGYLKHFFVAAASPKEFEAYFQDEYLRHLFAEAKAENGLGDADEWAAKLPPELFRAIKERIDIDFAATNKTDYAADEPVKLAVAVKNVPSLLVKVFEINTVNLYRNTQREVDTDINLDGLVANSEKVYAYTDAPLRRIDRTFEFPELTKPGVYVVDFIGGGKSSRALVRKGRLRPVVTVGAAGEKVRVVDEANKPVADATVWLGGTEYTPDADGVVTVPYSTAPGRRPVVLRRGDFASLDHLDHKAENYTLVAGFHVDRESLLTQRLAQLIVRPGLYLNGIPVSVKVLDEVKLRIYSTDLNNISTTLEVPDFKLYEDRESTYDLRVPGRTVRLSVTLSAKVKNLSTGRTIDVVAGRDFPLNEIDRTDKTEDLHLAKFGDEYVIELLGRTGEAKPDRGVGLYLKHKDFREPVNVALKTDAKGRIYLGALNDIATVTATGPEGTSHAWELDRDRHTYRRLLHAKAGDVVTVPHLGAAKEPTRDEYALFEVLGDRIRADKFDALKVANGLLEMHGLAAGDYDLYVKKAGEKVRIRVVDGVVRNGYVLGAVRQMQLPAIKPVAVREITTTPDELLVRLTDGSKFARVHVFATRYQPAYSAFHDLQVRDAELAGVYPGHAISVYQTGRNIGDEYRYVLERKAQKKYPGNMLDRPELLLNPWAVRSTTTGEQEALGGDFFGRGGGIMEPKSAKKEDGGGMRGGEGGAAATPGFANLDFLADASTVVVNLIPDKDGVVRIPRRGLGPQAMIHVVAVDPLSTTVKSVTLPEQEAKFLDLRLATGLDPAKHFTQQKQVSVLDAGQVFTLKDITGSRFELVDSTAKVYGLYATLSKDPKLTEFAFLLTWPKLKPEEKRPLYSKYSSHELNFFLFKKDCEFFATVVRPYLGNKKDKTFLDHYLLEHDLGEYLKPWNYNRLNSVERVLLAQRIAGEPAKTSRHFNDLLRLLPPRTDRDIYLFDTAVSSGGLGDDALNRAKSERRLEEAKPLARAADAPAFAPAAMPPGSGPAGGGFGGGMLGGMAGRPGGEPKAMREMLQKESQQQRDGRTKQLDDAKRDMAEKVGESDRPAREQLADDLRFFSKEDAEKRTGAQVRQLYRQLDPTMEWAENNYYKLVIAQQTADLVPVSPFWQDYSRHAGDGAFLSRHLADASRNFTEMMFALAVLDLPADSARHDMKFNAGTLTLTAASRAIAFHEEVRPADGQSGQTPILVSQNFYRNGDRFKDENGERLDKFVTGEFLTQTVYGGQVVVTNPTSSRQKLTALVQLPVGAVPLSGGQFTKTVVLDLEPYRTHTFDYFFYFPKAGTFPQFPLHVGKAERFVAAAAPVTFAVVEKPTKQDTTSWEFVSQNGTNEEVLAFLGRENVRALNLDKIAFRLKDRGFFDAVTKLLQDRHLYHPTTWSYGLLHADLAAAREYLQHADGFVNEVGGPIDSPLLVVDPVVRHQYEHLEYKPLVNARAHALGQRRQIVNDRFHAEYVAAMKLLTYRRDLTDADKLAATYFLLLQDRVDEAFATFGGVNAEKVPTKMQYDYCAAYLDFYREDTAHARSVALKYANYPVDKWKNTFATIVSQLDEAEGKAGKVADPDDRNQQQGRLAATEPSFEFAVENKAINLSWQNVEAVTINYYQMDVELLFSRNPFVQQSGGQFASIRPNASTVVKLPAATGKTGVPIAEEFLKKNVLIEVVAAGKTRSAAYYANAMDVTTTESYGQVRVADAAGTKPLSRVYVKVYAKLADGTVKFHKDGYTDLRGRFDYASVSTPERQPVTRFAVLILSDDQGATIREVNPPQQ</sequence>
<gene>
    <name evidence="3" type="ORF">PX52LOC_08021</name>
</gene>
<feature type="signal peptide" evidence="2">
    <location>
        <begin position="1"/>
        <end position="15"/>
    </location>
</feature>
<keyword evidence="2" id="KW-0732">Signal</keyword>
<dbReference type="EMBL" id="CP042425">
    <property type="protein sequence ID" value="QEL20900.1"/>
    <property type="molecule type" value="Genomic_DNA"/>
</dbReference>
<reference evidence="4" key="1">
    <citation type="submission" date="2019-08" db="EMBL/GenBank/DDBJ databases">
        <title>Limnoglobus roseus gen. nov., sp. nov., a novel freshwater planctomycete with a giant genome from the family Gemmataceae.</title>
        <authorList>
            <person name="Kulichevskaya I.S."/>
            <person name="Naumoff D.G."/>
            <person name="Miroshnikov K."/>
            <person name="Ivanova A."/>
            <person name="Philippov D.A."/>
            <person name="Hakobyan A."/>
            <person name="Rijpstra I.C."/>
            <person name="Sinninghe Damste J.S."/>
            <person name="Liesack W."/>
            <person name="Dedysh S.N."/>
        </authorList>
    </citation>
    <scope>NUCLEOTIDE SEQUENCE [LARGE SCALE GENOMIC DNA]</scope>
    <source>
        <strain evidence="4">PX52</strain>
    </source>
</reference>
<feature type="compositionally biased region" description="Gly residues" evidence="1">
    <location>
        <begin position="1349"/>
        <end position="1368"/>
    </location>
</feature>
<keyword evidence="4" id="KW-1185">Reference proteome</keyword>
<dbReference type="RefSeq" id="WP_149115146.1">
    <property type="nucleotide sequence ID" value="NZ_CP042425.1"/>
</dbReference>
<dbReference type="Proteomes" id="UP000324974">
    <property type="component" value="Chromosome"/>
</dbReference>
<organism evidence="3 4">
    <name type="scientific">Limnoglobus roseus</name>
    <dbReference type="NCBI Taxonomy" id="2598579"/>
    <lineage>
        <taxon>Bacteria</taxon>
        <taxon>Pseudomonadati</taxon>
        <taxon>Planctomycetota</taxon>
        <taxon>Planctomycetia</taxon>
        <taxon>Gemmatales</taxon>
        <taxon>Gemmataceae</taxon>
        <taxon>Limnoglobus</taxon>
    </lineage>
</organism>
<dbReference type="OrthoDB" id="173865at2"/>
<dbReference type="PANTHER" id="PTHR23246:SF21">
    <property type="entry name" value="ACTIN-BINDING PROTEIN F"/>
    <property type="match status" value="1"/>
</dbReference>
<evidence type="ECO:0008006" key="5">
    <source>
        <dbReference type="Google" id="ProtNLM"/>
    </source>
</evidence>
<feature type="compositionally biased region" description="Basic and acidic residues" evidence="1">
    <location>
        <begin position="1372"/>
        <end position="1412"/>
    </location>
</feature>
<accession>A0A5C1APG9</accession>
<feature type="chain" id="PRO_5022746401" description="Alpha-2-macroglobulin domain-containing protein" evidence="2">
    <location>
        <begin position="16"/>
        <end position="2129"/>
    </location>
</feature>
<dbReference type="KEGG" id="lrs:PX52LOC_08021"/>
<evidence type="ECO:0000313" key="3">
    <source>
        <dbReference type="EMBL" id="QEL20900.1"/>
    </source>
</evidence>
<dbReference type="InterPro" id="IPR053095">
    <property type="entry name" value="Actin-binding/GATA_Znf"/>
</dbReference>
<dbReference type="PANTHER" id="PTHR23246">
    <property type="entry name" value="NEW-GLUE PROTEIN"/>
    <property type="match status" value="1"/>
</dbReference>